<proteinExistence type="predicted"/>
<feature type="compositionally biased region" description="Basic and acidic residues" evidence="1">
    <location>
        <begin position="23"/>
        <end position="39"/>
    </location>
</feature>
<protein>
    <submittedName>
        <fullName evidence="2">Uncharacterized protein</fullName>
    </submittedName>
</protein>
<evidence type="ECO:0000256" key="1">
    <source>
        <dbReference type="SAM" id="MobiDB-lite"/>
    </source>
</evidence>
<accession>A0ABU9E9I7</accession>
<organism evidence="2 3">
    <name type="scientific">Gaopeijia maritima</name>
    <dbReference type="NCBI Taxonomy" id="3119007"/>
    <lineage>
        <taxon>Bacteria</taxon>
        <taxon>Pseudomonadati</taxon>
        <taxon>Gemmatimonadota</taxon>
        <taxon>Longimicrobiia</taxon>
        <taxon>Gaopeijiales</taxon>
        <taxon>Gaopeijiaceae</taxon>
        <taxon>Gaopeijia</taxon>
    </lineage>
</organism>
<evidence type="ECO:0000313" key="3">
    <source>
        <dbReference type="Proteomes" id="UP001484239"/>
    </source>
</evidence>
<evidence type="ECO:0000313" key="2">
    <source>
        <dbReference type="EMBL" id="MEK9501405.1"/>
    </source>
</evidence>
<keyword evidence="3" id="KW-1185">Reference proteome</keyword>
<feature type="region of interest" description="Disordered" evidence="1">
    <location>
        <begin position="12"/>
        <end position="39"/>
    </location>
</feature>
<dbReference type="EMBL" id="JBBHLI010000005">
    <property type="protein sequence ID" value="MEK9501405.1"/>
    <property type="molecule type" value="Genomic_DNA"/>
</dbReference>
<dbReference type="RefSeq" id="WP_405286890.1">
    <property type="nucleotide sequence ID" value="NZ_JBBHLI010000005.1"/>
</dbReference>
<dbReference type="Proteomes" id="UP001484239">
    <property type="component" value="Unassembled WGS sequence"/>
</dbReference>
<comment type="caution">
    <text evidence="2">The sequence shown here is derived from an EMBL/GenBank/DDBJ whole genome shotgun (WGS) entry which is preliminary data.</text>
</comment>
<gene>
    <name evidence="2" type="ORF">WI372_10495</name>
</gene>
<name>A0ABU9E9I7_9BACT</name>
<sequence length="89" mass="9247">MNDALVIDIAGGNGSGSGAAARETVHTTRPARGDVEERGRRVDSVVDQYATPVRPLSKPRADLILPEGGHDIVAIELPSTPMAAIFAAT</sequence>
<reference evidence="2 3" key="1">
    <citation type="submission" date="2024-02" db="EMBL/GenBank/DDBJ databases">
        <title>A novel Gemmatimonadota bacterium.</title>
        <authorList>
            <person name="Du Z.-J."/>
            <person name="Ye Y.-Q."/>
        </authorList>
    </citation>
    <scope>NUCLEOTIDE SEQUENCE [LARGE SCALE GENOMIC DNA]</scope>
    <source>
        <strain evidence="2 3">DH-20</strain>
    </source>
</reference>